<organism evidence="9 10">
    <name type="scientific">Szabonella alba</name>
    <dbReference type="NCBI Taxonomy" id="2804194"/>
    <lineage>
        <taxon>Bacteria</taxon>
        <taxon>Pseudomonadati</taxon>
        <taxon>Pseudomonadota</taxon>
        <taxon>Alphaproteobacteria</taxon>
        <taxon>Rhodobacterales</taxon>
        <taxon>Paracoccaceae</taxon>
        <taxon>Szabonella</taxon>
    </lineage>
</organism>
<dbReference type="GO" id="GO:0042597">
    <property type="term" value="C:periplasmic space"/>
    <property type="evidence" value="ECO:0007669"/>
    <property type="project" value="InterPro"/>
</dbReference>
<evidence type="ECO:0000256" key="5">
    <source>
        <dbReference type="ARBA" id="ARBA00023004"/>
    </source>
</evidence>
<dbReference type="InterPro" id="IPR012127">
    <property type="entry name" value="Cyt_c_prime"/>
</dbReference>
<feature type="binding site" description="axial binding residue" evidence="6">
    <location>
        <position position="144"/>
    </location>
    <ligand>
        <name>heme c</name>
        <dbReference type="ChEBI" id="CHEBI:61717"/>
    </ligand>
    <ligandPart>
        <name>Fe</name>
        <dbReference type="ChEBI" id="CHEBI:18248"/>
    </ligandPart>
</feature>
<evidence type="ECO:0000256" key="3">
    <source>
        <dbReference type="ARBA" id="ARBA00022723"/>
    </source>
</evidence>
<dbReference type="PIRSF" id="PIRSF000027">
    <property type="entry name" value="Cytc_c_prime"/>
    <property type="match status" value="1"/>
</dbReference>
<keyword evidence="3 6" id="KW-0479">Metal-binding</keyword>
<feature type="signal peptide" evidence="8">
    <location>
        <begin position="1"/>
        <end position="26"/>
    </location>
</feature>
<keyword evidence="10" id="KW-1185">Reference proteome</keyword>
<evidence type="ECO:0000313" key="10">
    <source>
        <dbReference type="Proteomes" id="UP000648908"/>
    </source>
</evidence>
<feature type="binding site" description="covalent" evidence="7">
    <location>
        <position position="143"/>
    </location>
    <ligand>
        <name>heme c</name>
        <dbReference type="ChEBI" id="CHEBI:61717"/>
    </ligand>
</feature>
<dbReference type="GO" id="GO:0009055">
    <property type="term" value="F:electron transfer activity"/>
    <property type="evidence" value="ECO:0007669"/>
    <property type="project" value="InterPro"/>
</dbReference>
<protein>
    <submittedName>
        <fullName evidence="9">Cytochrome c</fullName>
    </submittedName>
</protein>
<dbReference type="GO" id="GO:0005506">
    <property type="term" value="F:iron ion binding"/>
    <property type="evidence" value="ECO:0007669"/>
    <property type="project" value="InterPro"/>
</dbReference>
<dbReference type="AlphaFoldDB" id="A0A8K0XYH2"/>
<name>A0A8K0XYH2_9RHOB</name>
<dbReference type="InterPro" id="IPR010980">
    <property type="entry name" value="Cyt_c/b562"/>
</dbReference>
<evidence type="ECO:0000256" key="6">
    <source>
        <dbReference type="PIRSR" id="PIRSR000027-1"/>
    </source>
</evidence>
<proteinExistence type="predicted"/>
<keyword evidence="5 6" id="KW-0408">Iron</keyword>
<evidence type="ECO:0000313" key="9">
    <source>
        <dbReference type="EMBL" id="MBL4915736.1"/>
    </source>
</evidence>
<dbReference type="PROSITE" id="PS51009">
    <property type="entry name" value="CYTCII"/>
    <property type="match status" value="1"/>
</dbReference>
<evidence type="ECO:0000256" key="1">
    <source>
        <dbReference type="ARBA" id="ARBA00022448"/>
    </source>
</evidence>
<evidence type="ECO:0000256" key="8">
    <source>
        <dbReference type="SAM" id="SignalP"/>
    </source>
</evidence>
<comment type="caution">
    <text evidence="9">The sequence shown here is derived from an EMBL/GenBank/DDBJ whole genome shotgun (WGS) entry which is preliminary data.</text>
</comment>
<dbReference type="Proteomes" id="UP000648908">
    <property type="component" value="Unassembled WGS sequence"/>
</dbReference>
<keyword evidence="2 7" id="KW-0349">Heme</keyword>
<dbReference type="InterPro" id="IPR002321">
    <property type="entry name" value="Cyt_c_II"/>
</dbReference>
<evidence type="ECO:0000256" key="2">
    <source>
        <dbReference type="ARBA" id="ARBA00022617"/>
    </source>
</evidence>
<dbReference type="GO" id="GO:0020037">
    <property type="term" value="F:heme binding"/>
    <property type="evidence" value="ECO:0007669"/>
    <property type="project" value="InterPro"/>
</dbReference>
<sequence length="151" mass="15574">MTFLTKTLPTKALIAAIVLTGGVAFAKEGVQDPTVKARMDLMGEVARQTKVLGDMANGSAAFDASAAAAAREALIAAAADIPAKFETEADDPVAEARPDVWMNWDGFVERATALQSAAEAMDVTALAGVQGGMGAVGGSCRDCHTDFRAKK</sequence>
<dbReference type="RefSeq" id="WP_202686312.1">
    <property type="nucleotide sequence ID" value="NZ_JAESVN010000001.1"/>
</dbReference>
<reference evidence="9" key="1">
    <citation type="submission" date="2021-01" db="EMBL/GenBank/DDBJ databases">
        <title>Tabrizicola alba sp. nov. a motile alkaliphilic bacterium isolated from a soda lake.</title>
        <authorList>
            <person name="Szuroczki S."/>
            <person name="Abbaszade G."/>
            <person name="Schumann P."/>
            <person name="Toth E."/>
        </authorList>
    </citation>
    <scope>NUCLEOTIDE SEQUENCE</scope>
    <source>
        <strain evidence="9">DMG-N-6</strain>
    </source>
</reference>
<dbReference type="SUPFAM" id="SSF47175">
    <property type="entry name" value="Cytochromes"/>
    <property type="match status" value="1"/>
</dbReference>
<gene>
    <name evidence="9" type="ORF">JL811_00760</name>
</gene>
<dbReference type="EMBL" id="JAESVN010000001">
    <property type="protein sequence ID" value="MBL4915736.1"/>
    <property type="molecule type" value="Genomic_DNA"/>
</dbReference>
<evidence type="ECO:0000256" key="7">
    <source>
        <dbReference type="PIRSR" id="PIRSR000027-2"/>
    </source>
</evidence>
<feature type="chain" id="PRO_5035464208" evidence="8">
    <location>
        <begin position="27"/>
        <end position="151"/>
    </location>
</feature>
<dbReference type="GO" id="GO:0022900">
    <property type="term" value="P:electron transport chain"/>
    <property type="evidence" value="ECO:0007669"/>
    <property type="project" value="InterPro"/>
</dbReference>
<dbReference type="Gene3D" id="1.20.120.10">
    <property type="entry name" value="Cytochrome c/b562"/>
    <property type="match status" value="1"/>
</dbReference>
<keyword evidence="4" id="KW-0249">Electron transport</keyword>
<keyword evidence="1" id="KW-0813">Transport</keyword>
<comment type="PTM">
    <text evidence="7">Binds 1 heme group per subunit.</text>
</comment>
<dbReference type="Pfam" id="PF01322">
    <property type="entry name" value="Cytochrom_C_2"/>
    <property type="match status" value="1"/>
</dbReference>
<feature type="binding site" description="covalent" evidence="7">
    <location>
        <position position="140"/>
    </location>
    <ligand>
        <name>heme c</name>
        <dbReference type="ChEBI" id="CHEBI:61717"/>
    </ligand>
</feature>
<keyword evidence="8" id="KW-0732">Signal</keyword>
<evidence type="ECO:0000256" key="4">
    <source>
        <dbReference type="ARBA" id="ARBA00022982"/>
    </source>
</evidence>
<accession>A0A8K0XYH2</accession>